<dbReference type="Proteomes" id="UP000051269">
    <property type="component" value="Unassembled WGS sequence"/>
</dbReference>
<dbReference type="Gene3D" id="1.10.3210.10">
    <property type="entry name" value="Hypothetical protein af1432"/>
    <property type="match status" value="1"/>
</dbReference>
<dbReference type="AlphaFoldDB" id="A0A0R2RJU2"/>
<dbReference type="EMBL" id="LIBO01000014">
    <property type="protein sequence ID" value="KRO63017.1"/>
    <property type="molecule type" value="Genomic_DNA"/>
</dbReference>
<feature type="domain" description="Phosphohydrolase-associated" evidence="2">
    <location>
        <begin position="1"/>
        <end position="82"/>
    </location>
</feature>
<protein>
    <recommendedName>
        <fullName evidence="2">Phosphohydrolase-associated domain-containing protein</fullName>
    </recommendedName>
</protein>
<evidence type="ECO:0000259" key="2">
    <source>
        <dbReference type="Pfam" id="PF13286"/>
    </source>
</evidence>
<dbReference type="Pfam" id="PF13286">
    <property type="entry name" value="HD_assoc"/>
    <property type="match status" value="1"/>
</dbReference>
<evidence type="ECO:0000313" key="4">
    <source>
        <dbReference type="Proteomes" id="UP000051269"/>
    </source>
</evidence>
<comment type="caution">
    <text evidence="3">The sequence shown here is derived from an EMBL/GenBank/DDBJ whole genome shotgun (WGS) entry which is preliminary data.</text>
</comment>
<dbReference type="GO" id="GO:0016787">
    <property type="term" value="F:hydrolase activity"/>
    <property type="evidence" value="ECO:0007669"/>
    <property type="project" value="UniProtKB-KW"/>
</dbReference>
<dbReference type="SUPFAM" id="SSF109604">
    <property type="entry name" value="HD-domain/PDEase-like"/>
    <property type="match status" value="1"/>
</dbReference>
<dbReference type="InterPro" id="IPR026875">
    <property type="entry name" value="PHydrolase_assoc_dom"/>
</dbReference>
<evidence type="ECO:0000313" key="3">
    <source>
        <dbReference type="EMBL" id="KRO63017.1"/>
    </source>
</evidence>
<evidence type="ECO:0000256" key="1">
    <source>
        <dbReference type="ARBA" id="ARBA00022801"/>
    </source>
</evidence>
<name>A0A0R2RJU2_9BACT</name>
<keyword evidence="1" id="KW-0378">Hydrolase</keyword>
<reference evidence="3 4" key="1">
    <citation type="submission" date="2015-10" db="EMBL/GenBank/DDBJ databases">
        <title>Metagenome-Assembled Genomes uncover a global brackish microbiome.</title>
        <authorList>
            <person name="Hugerth L.W."/>
            <person name="Larsson J."/>
            <person name="Alneberg J."/>
            <person name="Lindh M.V."/>
            <person name="Legrand C."/>
            <person name="Pinhassi J."/>
            <person name="Andersson A.F."/>
        </authorList>
    </citation>
    <scope>NUCLEOTIDE SEQUENCE [LARGE SCALE GENOMIC DNA]</scope>
    <source>
        <strain evidence="3">BACL18 MAG-120507-bin52</strain>
    </source>
</reference>
<proteinExistence type="predicted"/>
<sequence length="107" mass="12247">MRVKIQNLRSFLNENLYHHPGVREVNQHSCQVLQGLFEFYHLHPHLIADRAALRIKKEGVSRAVCDFLSGLTDRTARQHYARHVGTDGLLRELTPQSPSTQAHLSLV</sequence>
<gene>
    <name evidence="3" type="ORF">ABR82_00285</name>
</gene>
<accession>A0A0R2RJU2</accession>
<organism evidence="3 4">
    <name type="scientific">Verrucomicrobia subdivision 6 bacterium BACL9 MAG-120507-bin52</name>
    <dbReference type="NCBI Taxonomy" id="1655590"/>
    <lineage>
        <taxon>Bacteria</taxon>
        <taxon>Pseudomonadati</taxon>
        <taxon>Verrucomicrobiota</taxon>
        <taxon>Verrucomicrobiia</taxon>
        <taxon>Verrucomicrobiales</taxon>
        <taxon>Verrucomicrobia subdivision 6</taxon>
    </lineage>
</organism>